<gene>
    <name evidence="2" type="ORF">IEG06_04225</name>
</gene>
<keyword evidence="3" id="KW-1185">Reference proteome</keyword>
<name>A0ABR8LSF8_9FLAO</name>
<keyword evidence="1" id="KW-0812">Transmembrane</keyword>
<evidence type="ECO:0000313" key="3">
    <source>
        <dbReference type="Proteomes" id="UP000627521"/>
    </source>
</evidence>
<keyword evidence="1" id="KW-0472">Membrane</keyword>
<sequence length="240" mass="27157">MAPNKFEKQLKDTLERRTIAPSKIAWSQLDTQLDVQKNKQKFPFWWFSIAATFLGVFLAIFVFNDKPDPINVVIEDVKNEILLPSEINQINKQNKVTKIITSPELVVDKVNVKSKNKAVTNKNKATIQSVQAEKSNVVLVVNDKTKPEDKATIASATNLEKPIDKTSQTTTITSEADLLLKEAYSDVQDNYNTYIPEKIDANSLLEDIEMKSEKSLKNRLFHAVKSGYETLKTTVAERDL</sequence>
<reference evidence="2 3" key="1">
    <citation type="submission" date="2020-09" db="EMBL/GenBank/DDBJ databases">
        <title>Bacillus nautilus sp. nov., Chryseoglobus crepusculi sp. nov, and Psychrobacter noctis sp. nov., isolated from deep-sea sponges from the equatorial Atlantic.</title>
        <authorList>
            <person name="Stennett H.L."/>
            <person name="Williams S.E."/>
        </authorList>
    </citation>
    <scope>NUCLEOTIDE SEQUENCE [LARGE SCALE GENOMIC DNA]</scope>
    <source>
        <strain evidence="2 3">28M-24</strain>
    </source>
</reference>
<organism evidence="2 3">
    <name type="scientific">Olleya marilimosa</name>
    <dbReference type="NCBI Taxonomy" id="272164"/>
    <lineage>
        <taxon>Bacteria</taxon>
        <taxon>Pseudomonadati</taxon>
        <taxon>Bacteroidota</taxon>
        <taxon>Flavobacteriia</taxon>
        <taxon>Flavobacteriales</taxon>
        <taxon>Flavobacteriaceae</taxon>
    </lineage>
</organism>
<evidence type="ECO:0008006" key="4">
    <source>
        <dbReference type="Google" id="ProtNLM"/>
    </source>
</evidence>
<protein>
    <recommendedName>
        <fullName evidence="4">Anti-sigma factor</fullName>
    </recommendedName>
</protein>
<evidence type="ECO:0000256" key="1">
    <source>
        <dbReference type="SAM" id="Phobius"/>
    </source>
</evidence>
<keyword evidence="1" id="KW-1133">Transmembrane helix</keyword>
<proteinExistence type="predicted"/>
<feature type="transmembrane region" description="Helical" evidence="1">
    <location>
        <begin position="44"/>
        <end position="63"/>
    </location>
</feature>
<dbReference type="RefSeq" id="WP_191101015.1">
    <property type="nucleotide sequence ID" value="NZ_JACXXH010000002.1"/>
</dbReference>
<accession>A0ABR8LSF8</accession>
<dbReference type="EMBL" id="JACXXH010000002">
    <property type="protein sequence ID" value="MBD3862646.1"/>
    <property type="molecule type" value="Genomic_DNA"/>
</dbReference>
<comment type="caution">
    <text evidence="2">The sequence shown here is derived from an EMBL/GenBank/DDBJ whole genome shotgun (WGS) entry which is preliminary data.</text>
</comment>
<dbReference type="Proteomes" id="UP000627521">
    <property type="component" value="Unassembled WGS sequence"/>
</dbReference>
<evidence type="ECO:0000313" key="2">
    <source>
        <dbReference type="EMBL" id="MBD3862646.1"/>
    </source>
</evidence>